<dbReference type="PROSITE" id="PS50092">
    <property type="entry name" value="TSP1"/>
    <property type="match status" value="1"/>
</dbReference>
<name>A0A3P7J9J6_STRVU</name>
<dbReference type="SUPFAM" id="SSF82895">
    <property type="entry name" value="TSP-1 type 1 repeat"/>
    <property type="match status" value="1"/>
</dbReference>
<dbReference type="OrthoDB" id="9942326at2759"/>
<dbReference type="Pfam" id="PF19030">
    <property type="entry name" value="TSP1_ADAMTS"/>
    <property type="match status" value="1"/>
</dbReference>
<dbReference type="AlphaFoldDB" id="A0A3P7J9J6"/>
<dbReference type="InterPro" id="IPR000884">
    <property type="entry name" value="TSP1_rpt"/>
</dbReference>
<evidence type="ECO:0000313" key="1">
    <source>
        <dbReference type="EMBL" id="VDM82101.1"/>
    </source>
</evidence>
<feature type="non-terminal residue" evidence="1">
    <location>
        <position position="97"/>
    </location>
</feature>
<reference evidence="1 2" key="1">
    <citation type="submission" date="2018-11" db="EMBL/GenBank/DDBJ databases">
        <authorList>
            <consortium name="Pathogen Informatics"/>
        </authorList>
    </citation>
    <scope>NUCLEOTIDE SEQUENCE [LARGE SCALE GENOMIC DNA]</scope>
</reference>
<organism evidence="1 2">
    <name type="scientific">Strongylus vulgaris</name>
    <name type="common">Blood worm</name>
    <dbReference type="NCBI Taxonomy" id="40348"/>
    <lineage>
        <taxon>Eukaryota</taxon>
        <taxon>Metazoa</taxon>
        <taxon>Ecdysozoa</taxon>
        <taxon>Nematoda</taxon>
        <taxon>Chromadorea</taxon>
        <taxon>Rhabditida</taxon>
        <taxon>Rhabditina</taxon>
        <taxon>Rhabditomorpha</taxon>
        <taxon>Strongyloidea</taxon>
        <taxon>Strongylidae</taxon>
        <taxon>Strongylus</taxon>
    </lineage>
</organism>
<accession>A0A3P7J9J6</accession>
<protein>
    <submittedName>
        <fullName evidence="1">Uncharacterized protein</fullName>
    </submittedName>
</protein>
<proteinExistence type="predicted"/>
<gene>
    <name evidence="1" type="ORF">SVUK_LOCUS17099</name>
</gene>
<sequence>MPCPATCGIHVHQTRSVVCVPKNPGETASDTDCNVAERPPSMRSCKLAVCPKGEPPLGKWLIGEWTKVLSKDFKLLRSRFFDLQCSVTCGGGWRRRT</sequence>
<dbReference type="Proteomes" id="UP000270094">
    <property type="component" value="Unassembled WGS sequence"/>
</dbReference>
<evidence type="ECO:0000313" key="2">
    <source>
        <dbReference type="Proteomes" id="UP000270094"/>
    </source>
</evidence>
<dbReference type="InterPro" id="IPR036383">
    <property type="entry name" value="TSP1_rpt_sf"/>
</dbReference>
<keyword evidence="2" id="KW-1185">Reference proteome</keyword>
<dbReference type="EMBL" id="UYYB01116042">
    <property type="protein sequence ID" value="VDM82101.1"/>
    <property type="molecule type" value="Genomic_DNA"/>
</dbReference>